<evidence type="ECO:0000256" key="1">
    <source>
        <dbReference type="SAM" id="SignalP"/>
    </source>
</evidence>
<name>A0ABR9HFJ3_9ACTN</name>
<gene>
    <name evidence="2" type="ORF">H4W79_002006</name>
</gene>
<accession>A0ABR9HFJ3</accession>
<evidence type="ECO:0000313" key="2">
    <source>
        <dbReference type="EMBL" id="MBE1457792.1"/>
    </source>
</evidence>
<keyword evidence="1" id="KW-0732">Signal</keyword>
<feature type="signal peptide" evidence="1">
    <location>
        <begin position="1"/>
        <end position="21"/>
    </location>
</feature>
<protein>
    <submittedName>
        <fullName evidence="2">Uncharacterized protein</fullName>
    </submittedName>
</protein>
<keyword evidence="3" id="KW-1185">Reference proteome</keyword>
<reference evidence="2 3" key="1">
    <citation type="submission" date="2020-10" db="EMBL/GenBank/DDBJ databases">
        <title>Sequencing the genomes of 1000 actinobacteria strains.</title>
        <authorList>
            <person name="Klenk H.-P."/>
        </authorList>
    </citation>
    <scope>NUCLEOTIDE SEQUENCE [LARGE SCALE GENOMIC DNA]</scope>
    <source>
        <strain evidence="2 3">DSM 45157</strain>
    </source>
</reference>
<evidence type="ECO:0000313" key="3">
    <source>
        <dbReference type="Proteomes" id="UP000598217"/>
    </source>
</evidence>
<feature type="chain" id="PRO_5045557152" evidence="1">
    <location>
        <begin position="22"/>
        <end position="76"/>
    </location>
</feature>
<dbReference type="EMBL" id="JADBDY010000001">
    <property type="protein sequence ID" value="MBE1457792.1"/>
    <property type="molecule type" value="Genomic_DNA"/>
</dbReference>
<dbReference type="PROSITE" id="PS51257">
    <property type="entry name" value="PROKAR_LIPOPROTEIN"/>
    <property type="match status" value="1"/>
</dbReference>
<comment type="caution">
    <text evidence="2">The sequence shown here is derived from an EMBL/GenBank/DDBJ whole genome shotgun (WGS) entry which is preliminary data.</text>
</comment>
<organism evidence="2 3">
    <name type="scientific">Nocardiopsis terrae</name>
    <dbReference type="NCBI Taxonomy" id="372655"/>
    <lineage>
        <taxon>Bacteria</taxon>
        <taxon>Bacillati</taxon>
        <taxon>Actinomycetota</taxon>
        <taxon>Actinomycetes</taxon>
        <taxon>Streptosporangiales</taxon>
        <taxon>Nocardiopsidaceae</taxon>
        <taxon>Nocardiopsis</taxon>
    </lineage>
</organism>
<dbReference type="RefSeq" id="WP_191270996.1">
    <property type="nucleotide sequence ID" value="NZ_BMXJ01000004.1"/>
</dbReference>
<dbReference type="Proteomes" id="UP000598217">
    <property type="component" value="Unassembled WGS sequence"/>
</dbReference>
<sequence>MKTTTKLIHPAGVLASTFVFAGTACLGVSLVGQSASHPAGVVGVKADLYADTASASRVCAMSQNTCAASESDPWED</sequence>
<proteinExistence type="predicted"/>